<accession>A0A8S5M9S4</accession>
<reference evidence="1" key="1">
    <citation type="journal article" date="2021" name="Proc. Natl. Acad. Sci. U.S.A.">
        <title>A Catalog of Tens of Thousands of Viruses from Human Metagenomes Reveals Hidden Associations with Chronic Diseases.</title>
        <authorList>
            <person name="Tisza M.J."/>
            <person name="Buck C.B."/>
        </authorList>
    </citation>
    <scope>NUCLEOTIDE SEQUENCE</scope>
    <source>
        <strain evidence="1">CtB3v5</strain>
    </source>
</reference>
<sequence>MEKMFWAIKIQIILQKIKIHRAIVMGKLVGQRNLMTKRVLKLLLIWSR</sequence>
<evidence type="ECO:0000313" key="1">
    <source>
        <dbReference type="EMBL" id="DAD78699.1"/>
    </source>
</evidence>
<dbReference type="EMBL" id="BK014849">
    <property type="protein sequence ID" value="DAD78699.1"/>
    <property type="molecule type" value="Genomic_DNA"/>
</dbReference>
<organism evidence="1">
    <name type="scientific">Siphoviridae sp. ctB3v5</name>
    <dbReference type="NCBI Taxonomy" id="2826186"/>
    <lineage>
        <taxon>Viruses</taxon>
        <taxon>Duplodnaviria</taxon>
        <taxon>Heunggongvirae</taxon>
        <taxon>Uroviricota</taxon>
        <taxon>Caudoviricetes</taxon>
    </lineage>
</organism>
<protein>
    <submittedName>
        <fullName evidence="1">Uncharacterized protein</fullName>
    </submittedName>
</protein>
<proteinExistence type="predicted"/>
<name>A0A8S5M9S4_9CAUD</name>